<dbReference type="Proteomes" id="UP000694930">
    <property type="component" value="Chromosome 10"/>
</dbReference>
<evidence type="ECO:0000259" key="6">
    <source>
        <dbReference type="Pfam" id="PF23559"/>
    </source>
</evidence>
<feature type="domain" description="R13L1/DRL21-like LRR repeat region" evidence="7">
    <location>
        <begin position="234"/>
        <end position="338"/>
    </location>
</feature>
<dbReference type="InterPro" id="IPR042197">
    <property type="entry name" value="Apaf_helical"/>
</dbReference>
<dbReference type="Pfam" id="PF25019">
    <property type="entry name" value="LRR_R13L1-DRL21"/>
    <property type="match status" value="1"/>
</dbReference>
<dbReference type="PANTHER" id="PTHR36766">
    <property type="entry name" value="PLANT BROAD-SPECTRUM MILDEW RESISTANCE PROTEIN RPW8"/>
    <property type="match status" value="1"/>
</dbReference>
<keyword evidence="8" id="KW-1185">Reference proteome</keyword>
<feature type="domain" description="Disease resistance protein winged helix" evidence="6">
    <location>
        <begin position="77"/>
        <end position="149"/>
    </location>
</feature>
<dbReference type="SUPFAM" id="SSF52058">
    <property type="entry name" value="L domain-like"/>
    <property type="match status" value="1"/>
</dbReference>
<dbReference type="SUPFAM" id="SSF52540">
    <property type="entry name" value="P-loop containing nucleoside triphosphate hydrolases"/>
    <property type="match status" value="1"/>
</dbReference>
<dbReference type="InterPro" id="IPR056789">
    <property type="entry name" value="LRR_R13L1-DRL21"/>
</dbReference>
<name>A0ABM1UWT0_SOLPN</name>
<dbReference type="PRINTS" id="PR00364">
    <property type="entry name" value="DISEASERSIST"/>
</dbReference>
<evidence type="ECO:0000256" key="4">
    <source>
        <dbReference type="ARBA" id="ARBA00022821"/>
    </source>
</evidence>
<keyword evidence="3" id="KW-0547">Nucleotide-binding</keyword>
<evidence type="ECO:0000313" key="8">
    <source>
        <dbReference type="Proteomes" id="UP000694930"/>
    </source>
</evidence>
<evidence type="ECO:0000259" key="7">
    <source>
        <dbReference type="Pfam" id="PF25019"/>
    </source>
</evidence>
<evidence type="ECO:0000256" key="3">
    <source>
        <dbReference type="ARBA" id="ARBA00022741"/>
    </source>
</evidence>
<dbReference type="Gene3D" id="3.80.10.10">
    <property type="entry name" value="Ribonuclease Inhibitor"/>
    <property type="match status" value="2"/>
</dbReference>
<keyword evidence="2" id="KW-0433">Leucine-rich repeat</keyword>
<protein>
    <submittedName>
        <fullName evidence="9">Disease resistance protein RGA4</fullName>
    </submittedName>
</protein>
<evidence type="ECO:0000256" key="2">
    <source>
        <dbReference type="ARBA" id="ARBA00022614"/>
    </source>
</evidence>
<dbReference type="InterPro" id="IPR058922">
    <property type="entry name" value="WHD_DRP"/>
</dbReference>
<dbReference type="InterPro" id="IPR032675">
    <property type="entry name" value="LRR_dom_sf"/>
</dbReference>
<dbReference type="InterPro" id="IPR027417">
    <property type="entry name" value="P-loop_NTPase"/>
</dbReference>
<reference evidence="9" key="2">
    <citation type="submission" date="2025-08" db="UniProtKB">
        <authorList>
            <consortium name="RefSeq"/>
        </authorList>
    </citation>
    <scope>IDENTIFICATION</scope>
</reference>
<dbReference type="RefSeq" id="XP_027767948.1">
    <property type="nucleotide sequence ID" value="XM_027912147.1"/>
</dbReference>
<dbReference type="GeneID" id="114074289"/>
<dbReference type="Gene3D" id="1.10.8.430">
    <property type="entry name" value="Helical domain of apoptotic protease-activating factors"/>
    <property type="match status" value="1"/>
</dbReference>
<dbReference type="Gene3D" id="1.10.10.10">
    <property type="entry name" value="Winged helix-like DNA-binding domain superfamily/Winged helix DNA-binding domain"/>
    <property type="match status" value="1"/>
</dbReference>
<keyword evidence="5" id="KW-0067">ATP-binding</keyword>
<keyword evidence="4" id="KW-0611">Plant defense</keyword>
<dbReference type="Pfam" id="PF23559">
    <property type="entry name" value="WHD_DRP"/>
    <property type="match status" value="1"/>
</dbReference>
<gene>
    <name evidence="9" type="primary">LOC114074289</name>
</gene>
<dbReference type="PANTHER" id="PTHR36766:SF70">
    <property type="entry name" value="DISEASE RESISTANCE PROTEIN RGA4"/>
    <property type="match status" value="1"/>
</dbReference>
<evidence type="ECO:0000256" key="5">
    <source>
        <dbReference type="ARBA" id="ARBA00022840"/>
    </source>
</evidence>
<organism evidence="8 9">
    <name type="scientific">Solanum pennellii</name>
    <name type="common">Tomato</name>
    <name type="synonym">Lycopersicon pennellii</name>
    <dbReference type="NCBI Taxonomy" id="28526"/>
    <lineage>
        <taxon>Eukaryota</taxon>
        <taxon>Viridiplantae</taxon>
        <taxon>Streptophyta</taxon>
        <taxon>Embryophyta</taxon>
        <taxon>Tracheophyta</taxon>
        <taxon>Spermatophyta</taxon>
        <taxon>Magnoliopsida</taxon>
        <taxon>eudicotyledons</taxon>
        <taxon>Gunneridae</taxon>
        <taxon>Pentapetalae</taxon>
        <taxon>asterids</taxon>
        <taxon>lamiids</taxon>
        <taxon>Solanales</taxon>
        <taxon>Solanaceae</taxon>
        <taxon>Solanoideae</taxon>
        <taxon>Solaneae</taxon>
        <taxon>Solanum</taxon>
        <taxon>Solanum subgen. Lycopersicon</taxon>
    </lineage>
</organism>
<evidence type="ECO:0000256" key="1">
    <source>
        <dbReference type="ARBA" id="ARBA00008894"/>
    </source>
</evidence>
<sequence length="522" mass="60429">MENRIVEMCQGLPLAASVLGGLLRNKQKHERQTILDGNPLVAGEDDNEENSIRKILKLSYDYLPSPNLKRCFAYFAMFPKDFEFEKDQIIQLWMAEGSLHPCQEITVMEDIGNKFFQLLLRNTLPQDVKLDKHNNLTHFKMHDLVHDLAGDILKSKLFDPKDDSGENLSQVSKIKELSAKIEKLIHLRYLDLSNIKIAALPHSICELYNLQTFRVNDATYHGKIDLSSDATILMWVGEREEARTVYLQEKSNIYKLAYEWSHDEPEGCETIDEHVLDGLQPHLNLRTLLVEDYLRTRFPSWFSEESLPNLVKLTLSGCNRCKEIPSLGQLKFLRHLRMIRLLELEFIRPTFYCVEVNDNGSCSKIQELPSLKELVLQNMRGFIEWKGVELLPTTSGVEIFPKLENLSITNYQLLKSTPYLFEILSELEIVGVDSEMPLLNLCSNLTSLVKLSVYGVKKLTCFPDRMISFQHLSVKNCGEFHELPQSLYNLHSLKRLWIEHCPKFQFLSCSQWRESFDFPPKS</sequence>
<dbReference type="InterPro" id="IPR036388">
    <property type="entry name" value="WH-like_DNA-bd_sf"/>
</dbReference>
<proteinExistence type="inferred from homology"/>
<evidence type="ECO:0000313" key="9">
    <source>
        <dbReference type="RefSeq" id="XP_027767948.1"/>
    </source>
</evidence>
<reference evidence="8" key="1">
    <citation type="journal article" date="2014" name="Nat. Genet.">
        <title>The genome of the stress-tolerant wild tomato species Solanum pennellii.</title>
        <authorList>
            <person name="Bolger A."/>
            <person name="Scossa F."/>
            <person name="Bolger M.E."/>
            <person name="Lanz C."/>
            <person name="Maumus F."/>
            <person name="Tohge T."/>
            <person name="Quesneville H."/>
            <person name="Alseekh S."/>
            <person name="Sorensen I."/>
            <person name="Lichtenstein G."/>
            <person name="Fich E.A."/>
            <person name="Conte M."/>
            <person name="Keller H."/>
            <person name="Schneeberger K."/>
            <person name="Schwacke R."/>
            <person name="Ofner I."/>
            <person name="Vrebalov J."/>
            <person name="Xu Y."/>
            <person name="Osorio S."/>
            <person name="Aflitos S.A."/>
            <person name="Schijlen E."/>
            <person name="Jimenez-Gomez J.M."/>
            <person name="Ryngajllo M."/>
            <person name="Kimura S."/>
            <person name="Kumar R."/>
            <person name="Koenig D."/>
            <person name="Headland L.R."/>
            <person name="Maloof J.N."/>
            <person name="Sinha N."/>
            <person name="van Ham R.C."/>
            <person name="Lankhorst R.K."/>
            <person name="Mao L."/>
            <person name="Vogel A."/>
            <person name="Arsova B."/>
            <person name="Panstruga R."/>
            <person name="Fei Z."/>
            <person name="Rose J.K."/>
            <person name="Zamir D."/>
            <person name="Carrari F."/>
            <person name="Giovannoni J.J."/>
            <person name="Weigel D."/>
            <person name="Usadel B."/>
            <person name="Fernie A.R."/>
        </authorList>
    </citation>
    <scope>NUCLEOTIDE SEQUENCE [LARGE SCALE GENOMIC DNA]</scope>
    <source>
        <strain evidence="8">cv. LA0716</strain>
    </source>
</reference>
<comment type="similarity">
    <text evidence="1">Belongs to the disease resistance NB-LRR family.</text>
</comment>
<accession>A0ABM1UWT0</accession>